<evidence type="ECO:0000313" key="2">
    <source>
        <dbReference type="Proteomes" id="UP000327493"/>
    </source>
</evidence>
<dbReference type="Proteomes" id="UP000327493">
    <property type="component" value="Chromosome 13"/>
</dbReference>
<proteinExistence type="predicted"/>
<comment type="caution">
    <text evidence="1">The sequence shown here is derived from an EMBL/GenBank/DDBJ whole genome shotgun (WGS) entry which is preliminary data.</text>
</comment>
<gene>
    <name evidence="1" type="ORF">FQN60_000403</name>
</gene>
<protein>
    <submittedName>
        <fullName evidence="1">Uncharacterized protein</fullName>
    </submittedName>
</protein>
<keyword evidence="2" id="KW-1185">Reference proteome</keyword>
<dbReference type="EMBL" id="VOFY01000013">
    <property type="protein sequence ID" value="KAA8586567.1"/>
    <property type="molecule type" value="Genomic_DNA"/>
</dbReference>
<sequence length="122" mass="13435">MEITVLTLSRDTAGVCFRVAQGDVTVEVDLLIVPDELKDGNVEATAESVIAVAGRRGPAHVYYEDELVFICPFHKDTHEEDVSRAQHHLPLPVRVPLMSTCALSDLSMGLRTVSREIFRSSS</sequence>
<evidence type="ECO:0000313" key="1">
    <source>
        <dbReference type="EMBL" id="KAA8586567.1"/>
    </source>
</evidence>
<organism evidence="1 2">
    <name type="scientific">Etheostoma spectabile</name>
    <name type="common">orangethroat darter</name>
    <dbReference type="NCBI Taxonomy" id="54343"/>
    <lineage>
        <taxon>Eukaryota</taxon>
        <taxon>Metazoa</taxon>
        <taxon>Chordata</taxon>
        <taxon>Craniata</taxon>
        <taxon>Vertebrata</taxon>
        <taxon>Euteleostomi</taxon>
        <taxon>Actinopterygii</taxon>
        <taxon>Neopterygii</taxon>
        <taxon>Teleostei</taxon>
        <taxon>Neoteleostei</taxon>
        <taxon>Acanthomorphata</taxon>
        <taxon>Eupercaria</taxon>
        <taxon>Perciformes</taxon>
        <taxon>Percoidei</taxon>
        <taxon>Percidae</taxon>
        <taxon>Etheostomatinae</taxon>
        <taxon>Etheostoma</taxon>
    </lineage>
</organism>
<reference evidence="1 2" key="1">
    <citation type="submission" date="2019-08" db="EMBL/GenBank/DDBJ databases">
        <title>A chromosome-level genome assembly, high-density linkage maps, and genome scans reveal the genomic architecture of hybrid incompatibilities underlying speciation via character displacement in darters (Percidae: Etheostominae).</title>
        <authorList>
            <person name="Moran R.L."/>
            <person name="Catchen J.M."/>
            <person name="Fuller R.C."/>
        </authorList>
    </citation>
    <scope>NUCLEOTIDE SEQUENCE [LARGE SCALE GENOMIC DNA]</scope>
    <source>
        <strain evidence="1">EspeVRDwgs_2016</strain>
        <tissue evidence="1">Muscle</tissue>
    </source>
</reference>
<accession>A0A5J5CY37</accession>
<name>A0A5J5CY37_9PERO</name>
<dbReference type="AlphaFoldDB" id="A0A5J5CY37"/>